<feature type="transmembrane region" description="Helical" evidence="7">
    <location>
        <begin position="250"/>
        <end position="272"/>
    </location>
</feature>
<dbReference type="InterPro" id="IPR036259">
    <property type="entry name" value="MFS_trans_sf"/>
</dbReference>
<feature type="transmembrane region" description="Helical" evidence="7">
    <location>
        <begin position="327"/>
        <end position="345"/>
    </location>
</feature>
<comment type="subcellular location">
    <subcellularLocation>
        <location evidence="1">Membrane</location>
        <topology evidence="1">Multi-pass membrane protein</topology>
    </subcellularLocation>
</comment>
<dbReference type="Pfam" id="PF07690">
    <property type="entry name" value="MFS_1"/>
    <property type="match status" value="1"/>
</dbReference>
<feature type="transmembrane region" description="Helical" evidence="7">
    <location>
        <begin position="106"/>
        <end position="126"/>
    </location>
</feature>
<reference evidence="13" key="1">
    <citation type="submission" date="2017-02" db="UniProtKB">
        <authorList>
            <consortium name="WormBaseParasite"/>
        </authorList>
    </citation>
    <scope>IDENTIFICATION</scope>
</reference>
<feature type="transmembrane region" description="Helical" evidence="7">
    <location>
        <begin position="132"/>
        <end position="155"/>
    </location>
</feature>
<evidence type="ECO:0000313" key="11">
    <source>
        <dbReference type="Proteomes" id="UP000274504"/>
    </source>
</evidence>
<feature type="domain" description="Major facilitator superfamily (MFS) profile" evidence="8">
    <location>
        <begin position="41"/>
        <end position="455"/>
    </location>
</feature>
<evidence type="ECO:0000256" key="1">
    <source>
        <dbReference type="ARBA" id="ARBA00004141"/>
    </source>
</evidence>
<name>A0A0R3S9Z6_HYMDI</name>
<dbReference type="InterPro" id="IPR020846">
    <property type="entry name" value="MFS_dom"/>
</dbReference>
<proteinExistence type="inferred from homology"/>
<feature type="transmembrane region" description="Helical" evidence="7">
    <location>
        <begin position="167"/>
        <end position="190"/>
    </location>
</feature>
<evidence type="ECO:0000259" key="8">
    <source>
        <dbReference type="PROSITE" id="PS50850"/>
    </source>
</evidence>
<dbReference type="PANTHER" id="PTHR23505">
    <property type="entry name" value="SPINSTER"/>
    <property type="match status" value="1"/>
</dbReference>
<dbReference type="AlphaFoldDB" id="A0A0R3S9Z6"/>
<feature type="transmembrane region" description="Helical" evidence="7">
    <location>
        <begin position="292"/>
        <end position="315"/>
    </location>
</feature>
<feature type="transmembrane region" description="Helical" evidence="7">
    <location>
        <begin position="196"/>
        <end position="217"/>
    </location>
</feature>
<evidence type="ECO:0000313" key="12">
    <source>
        <dbReference type="Proteomes" id="UP000321570"/>
    </source>
</evidence>
<dbReference type="Gene3D" id="1.20.1250.20">
    <property type="entry name" value="MFS general substrate transporter like domains"/>
    <property type="match status" value="2"/>
</dbReference>
<dbReference type="GO" id="GO:0022857">
    <property type="term" value="F:transmembrane transporter activity"/>
    <property type="evidence" value="ECO:0007669"/>
    <property type="project" value="InterPro"/>
</dbReference>
<dbReference type="Proteomes" id="UP000274504">
    <property type="component" value="Unassembled WGS sequence"/>
</dbReference>
<feature type="transmembrane region" description="Helical" evidence="7">
    <location>
        <begin position="79"/>
        <end position="99"/>
    </location>
</feature>
<dbReference type="Proteomes" id="UP000321570">
    <property type="component" value="Unassembled WGS sequence"/>
</dbReference>
<keyword evidence="5 7" id="KW-0472">Membrane</keyword>
<evidence type="ECO:0000256" key="7">
    <source>
        <dbReference type="SAM" id="Phobius"/>
    </source>
</evidence>
<dbReference type="OrthoDB" id="6770063at2759"/>
<feature type="transmembrane region" description="Helical" evidence="7">
    <location>
        <begin position="394"/>
        <end position="413"/>
    </location>
</feature>
<dbReference type="EMBL" id="UYSG01000190">
    <property type="protein sequence ID" value="VDL18587.1"/>
    <property type="molecule type" value="Genomic_DNA"/>
</dbReference>
<evidence type="ECO:0000313" key="10">
    <source>
        <dbReference type="EMBL" id="VUZ46266.1"/>
    </source>
</evidence>
<evidence type="ECO:0000256" key="6">
    <source>
        <dbReference type="ARBA" id="ARBA00024338"/>
    </source>
</evidence>
<dbReference type="InterPro" id="IPR044770">
    <property type="entry name" value="MFS_spinster-like"/>
</dbReference>
<gene>
    <name evidence="9" type="ORF">HDID_LOCUS1126</name>
    <name evidence="10" type="ORF">WMSIL1_LOCUS6099</name>
</gene>
<feature type="transmembrane region" description="Helical" evidence="7">
    <location>
        <begin position="433"/>
        <end position="454"/>
    </location>
</feature>
<organism evidence="13">
    <name type="scientific">Hymenolepis diminuta</name>
    <name type="common">Rat tapeworm</name>
    <dbReference type="NCBI Taxonomy" id="6216"/>
    <lineage>
        <taxon>Eukaryota</taxon>
        <taxon>Metazoa</taxon>
        <taxon>Spiralia</taxon>
        <taxon>Lophotrochozoa</taxon>
        <taxon>Platyhelminthes</taxon>
        <taxon>Cestoda</taxon>
        <taxon>Eucestoda</taxon>
        <taxon>Cyclophyllidea</taxon>
        <taxon>Hymenolepididae</taxon>
        <taxon>Hymenolepis</taxon>
    </lineage>
</organism>
<evidence type="ECO:0000256" key="5">
    <source>
        <dbReference type="ARBA" id="ARBA00023136"/>
    </source>
</evidence>
<keyword evidence="4 7" id="KW-1133">Transmembrane helix</keyword>
<dbReference type="PANTHER" id="PTHR23505:SF79">
    <property type="entry name" value="PROTEIN SPINSTER"/>
    <property type="match status" value="1"/>
</dbReference>
<keyword evidence="2" id="KW-0813">Transport</keyword>
<evidence type="ECO:0000256" key="2">
    <source>
        <dbReference type="ARBA" id="ARBA00022448"/>
    </source>
</evidence>
<dbReference type="GO" id="GO:0016020">
    <property type="term" value="C:membrane"/>
    <property type="evidence" value="ECO:0007669"/>
    <property type="project" value="UniProtKB-SubCell"/>
</dbReference>
<reference evidence="10 12" key="3">
    <citation type="submission" date="2019-07" db="EMBL/GenBank/DDBJ databases">
        <authorList>
            <person name="Jastrzebski P J."/>
            <person name="Paukszto L."/>
            <person name="Jastrzebski P J."/>
        </authorList>
    </citation>
    <scope>NUCLEOTIDE SEQUENCE [LARGE SCALE GENOMIC DNA]</scope>
    <source>
        <strain evidence="10 12">WMS-il1</strain>
    </source>
</reference>
<dbReference type="InterPro" id="IPR011701">
    <property type="entry name" value="MFS"/>
</dbReference>
<protein>
    <submittedName>
        <fullName evidence="13">MFS domain-containing protein</fullName>
    </submittedName>
</protein>
<dbReference type="PROSITE" id="PS50850">
    <property type="entry name" value="MFS"/>
    <property type="match status" value="1"/>
</dbReference>
<evidence type="ECO:0000256" key="3">
    <source>
        <dbReference type="ARBA" id="ARBA00022692"/>
    </source>
</evidence>
<reference evidence="9 11" key="2">
    <citation type="submission" date="2018-11" db="EMBL/GenBank/DDBJ databases">
        <authorList>
            <consortium name="Pathogen Informatics"/>
        </authorList>
    </citation>
    <scope>NUCLEOTIDE SEQUENCE [LARGE SCALE GENOMIC DNA]</scope>
</reference>
<sequence length="515" mass="56469">MSTYVAISGGADSEDTDTHQRITFWGHVRHGLRLNNPDSVSVILLFCINLLNYMDRFTIAGIPDMIRDYYHIDSKRLGLLQTSFIISYMCLSPVFGYLGDRWKRKYLMIIGLSLWTLVAFVSSFVPPDKFDLFLLIRCVVGVGEASYSTLAPTILTDLFAGNARTSVLGIFYFAVPVGSGLGFVFGSTVANATGNWAWSLRITPILGLICVIALGIFHTDPPRGRADGALHLHTTSWLADLKSLASNRCFLLLSLGFTGNCFVLGALSWFSVDYIQDALNARSSGSAAEYPVALLFGLSACFAGLLGVIVGTVMAKRLRVYSVCVDTYICGGGLLAASPFIFAGLAFPMYSFYLCVASVFVGQFLMCLNWALISDMTMSVVIPTRRATANAFQMLVTHALGDAISPFIIGTIADAQTIPDSLYSRYLGMQRALFMNVYICIISGFLFFCASWYLESAKKRVQFIIDASRVEDFDVQESEVHSEYQRCLSGPSYGSTSQTTPFLSFACYQPPIVVA</sequence>
<evidence type="ECO:0000313" key="9">
    <source>
        <dbReference type="EMBL" id="VDL18587.1"/>
    </source>
</evidence>
<dbReference type="CDD" id="cd17328">
    <property type="entry name" value="MFS_spinster_like"/>
    <property type="match status" value="1"/>
</dbReference>
<dbReference type="EMBL" id="CABIJS010000210">
    <property type="protein sequence ID" value="VUZ46266.1"/>
    <property type="molecule type" value="Genomic_DNA"/>
</dbReference>
<feature type="transmembrane region" description="Helical" evidence="7">
    <location>
        <begin position="351"/>
        <end position="373"/>
    </location>
</feature>
<keyword evidence="12" id="KW-1185">Reference proteome</keyword>
<feature type="transmembrane region" description="Helical" evidence="7">
    <location>
        <begin position="39"/>
        <end position="59"/>
    </location>
</feature>
<dbReference type="WBParaSite" id="HDID_0000112501-mRNA-1">
    <property type="protein sequence ID" value="HDID_0000112501-mRNA-1"/>
    <property type="gene ID" value="HDID_0000112501"/>
</dbReference>
<comment type="similarity">
    <text evidence="6">Belongs to the major facilitator superfamily. Spinster (TC 2.A.1.49) family.</text>
</comment>
<dbReference type="STRING" id="6216.A0A0R3S9Z6"/>
<dbReference type="SUPFAM" id="SSF103473">
    <property type="entry name" value="MFS general substrate transporter"/>
    <property type="match status" value="1"/>
</dbReference>
<evidence type="ECO:0000313" key="13">
    <source>
        <dbReference type="WBParaSite" id="HDID_0000112501-mRNA-1"/>
    </source>
</evidence>
<accession>A0A0R3S9Z6</accession>
<evidence type="ECO:0000256" key="4">
    <source>
        <dbReference type="ARBA" id="ARBA00022989"/>
    </source>
</evidence>
<keyword evidence="3 7" id="KW-0812">Transmembrane</keyword>